<proteinExistence type="predicted"/>
<protein>
    <submittedName>
        <fullName evidence="1">Uncharacterized protein</fullName>
    </submittedName>
</protein>
<keyword evidence="1" id="KW-0150">Chloroplast</keyword>
<gene>
    <name evidence="1" type="primary">orf445</name>
</gene>
<sequence>MILNLNKLETGISFLKQENIIKNFIYKIHYHHKGLIVNIKYSINDDFIIYFYDEYNANNIQKNPSSILKLLTQLIYFLKNFSINKIKNKIAHTSYTKYSFLKLEHTYFWHFIKKLKIQINKSTSYRRLQIKLSDLRIIHYMSDYCILYNYYKLYYSYYKSIFNHIKIINSYSFIKQMSDLQISIKNFTIKIKYHLSYNIRIVQKLTIQYSQEQIRSIYRYYTINLNIQKSDFLYNIYRTIAEKKLYLSLQLIHQVINDNYIDNIVKYPYFNFSLLMYLNLGPIKPIIYIPCIYQYILLNYNLVIKLPPIVHNVKEHTFIFKLKFNIYNIDKYLLLRQLNNNYINLKNTYNFEIPYGIHYLLNAKYKISIIKHISTYIFINYIKSFSYKIHSFHNANNKKLLHKNHIIIGCGIQVYIPLKQIPELSFEYYITDHSEKFFHISTYVK</sequence>
<geneLocation type="chloroplast" evidence="1"/>
<dbReference type="EMBL" id="MF372957">
    <property type="protein sequence ID" value="AXE43460.1"/>
    <property type="molecule type" value="Genomic_DNA"/>
</dbReference>
<dbReference type="GeneID" id="37504314"/>
<organism evidence="1">
    <name type="scientific">Gracilariopsis heteroclada</name>
    <dbReference type="NCBI Taxonomy" id="172978"/>
    <lineage>
        <taxon>Eukaryota</taxon>
        <taxon>Rhodophyta</taxon>
        <taxon>Florideophyceae</taxon>
        <taxon>Rhodymeniophycidae</taxon>
        <taxon>Gracilariales</taxon>
        <taxon>Gracilariaceae</taxon>
        <taxon>Gracilariopsis</taxon>
    </lineage>
</organism>
<name>A0A344V673_9FLOR</name>
<reference evidence="1" key="1">
    <citation type="submission" date="2017-06" db="EMBL/GenBank/DDBJ databases">
        <title>Complete plastid genome of Gracilaria bailinae.</title>
        <authorList>
            <person name="Zhang L."/>
        </authorList>
    </citation>
    <scope>NUCLEOTIDE SEQUENCE</scope>
</reference>
<keyword evidence="1" id="KW-0934">Plastid</keyword>
<accession>A0A344V673</accession>
<dbReference type="RefSeq" id="YP_009500298.1">
    <property type="nucleotide sequence ID" value="NC_038100.1"/>
</dbReference>
<dbReference type="AlphaFoldDB" id="A0A344V673"/>
<evidence type="ECO:0000313" key="1">
    <source>
        <dbReference type="EMBL" id="AXE43460.1"/>
    </source>
</evidence>